<dbReference type="PANTHER" id="PTHR33602:SF1">
    <property type="entry name" value="REGULATORY PROTEIN RECX FAMILY PROTEIN"/>
    <property type="match status" value="1"/>
</dbReference>
<keyword evidence="2" id="KW-0963">Cytoplasm</keyword>
<sequence>MLSPNKQAARQAAIRILNFRAYSEKEVRHKLSLYGFDVTIIDEVINYLLNNNYINDKVLCDCLFDNFCRSNKYSLKFIIMKLKQRGIPEVIIHEVIKRYDFSSEAEAALKIAKKRFKQAEKTDKIRVSKYLAGRGFSASSITSVIYNLECNTLG</sequence>
<evidence type="ECO:0000259" key="3">
    <source>
        <dbReference type="Pfam" id="PF21982"/>
    </source>
</evidence>
<dbReference type="AlphaFoldDB" id="A0A645EK39"/>
<dbReference type="EMBL" id="VSSQ01047493">
    <property type="protein sequence ID" value="MPN01499.1"/>
    <property type="molecule type" value="Genomic_DNA"/>
</dbReference>
<dbReference type="InterPro" id="IPR003783">
    <property type="entry name" value="Regulatory_RecX"/>
</dbReference>
<dbReference type="InterPro" id="IPR036388">
    <property type="entry name" value="WH-like_DNA-bd_sf"/>
</dbReference>
<dbReference type="Pfam" id="PF21982">
    <property type="entry name" value="RecX_HTH1"/>
    <property type="match status" value="1"/>
</dbReference>
<organism evidence="4">
    <name type="scientific">bioreactor metagenome</name>
    <dbReference type="NCBI Taxonomy" id="1076179"/>
    <lineage>
        <taxon>unclassified sequences</taxon>
        <taxon>metagenomes</taxon>
        <taxon>ecological metagenomes</taxon>
    </lineage>
</organism>
<comment type="subcellular location">
    <subcellularLocation>
        <location evidence="1">Cytoplasm</location>
    </subcellularLocation>
</comment>
<reference evidence="4" key="1">
    <citation type="submission" date="2019-08" db="EMBL/GenBank/DDBJ databases">
        <authorList>
            <person name="Kucharzyk K."/>
            <person name="Murdoch R.W."/>
            <person name="Higgins S."/>
            <person name="Loffler F."/>
        </authorList>
    </citation>
    <scope>NUCLEOTIDE SEQUENCE</scope>
</reference>
<dbReference type="GO" id="GO:0005737">
    <property type="term" value="C:cytoplasm"/>
    <property type="evidence" value="ECO:0007669"/>
    <property type="project" value="UniProtKB-SubCell"/>
</dbReference>
<feature type="domain" description="RecX first three-helical" evidence="3">
    <location>
        <begin position="9"/>
        <end position="48"/>
    </location>
</feature>
<name>A0A645EK39_9ZZZZ</name>
<dbReference type="HAMAP" id="MF_01114">
    <property type="entry name" value="RecX"/>
    <property type="match status" value="1"/>
</dbReference>
<accession>A0A645EK39</accession>
<evidence type="ECO:0000313" key="4">
    <source>
        <dbReference type="EMBL" id="MPN01499.1"/>
    </source>
</evidence>
<evidence type="ECO:0000256" key="2">
    <source>
        <dbReference type="ARBA" id="ARBA00022490"/>
    </source>
</evidence>
<proteinExistence type="inferred from homology"/>
<dbReference type="GO" id="GO:0006282">
    <property type="term" value="P:regulation of DNA repair"/>
    <property type="evidence" value="ECO:0007669"/>
    <property type="project" value="InterPro"/>
</dbReference>
<gene>
    <name evidence="4" type="primary">recX_37</name>
    <name evidence="4" type="ORF">SDC9_148708</name>
</gene>
<protein>
    <submittedName>
        <fullName evidence="4">Regulatory protein RecX</fullName>
    </submittedName>
</protein>
<evidence type="ECO:0000256" key="1">
    <source>
        <dbReference type="ARBA" id="ARBA00004496"/>
    </source>
</evidence>
<dbReference type="PANTHER" id="PTHR33602">
    <property type="entry name" value="REGULATORY PROTEIN RECX FAMILY PROTEIN"/>
    <property type="match status" value="1"/>
</dbReference>
<comment type="caution">
    <text evidence="4">The sequence shown here is derived from an EMBL/GenBank/DDBJ whole genome shotgun (WGS) entry which is preliminary data.</text>
</comment>
<dbReference type="Gene3D" id="1.10.10.10">
    <property type="entry name" value="Winged helix-like DNA-binding domain superfamily/Winged helix DNA-binding domain"/>
    <property type="match status" value="2"/>
</dbReference>
<dbReference type="InterPro" id="IPR053926">
    <property type="entry name" value="RecX_HTH_1st"/>
</dbReference>